<proteinExistence type="inferred from homology"/>
<evidence type="ECO:0000259" key="7">
    <source>
        <dbReference type="PROSITE" id="PS50983"/>
    </source>
</evidence>
<evidence type="ECO:0000256" key="1">
    <source>
        <dbReference type="ARBA" id="ARBA00004196"/>
    </source>
</evidence>
<evidence type="ECO:0000256" key="6">
    <source>
        <dbReference type="SAM" id="SignalP"/>
    </source>
</evidence>
<evidence type="ECO:0000256" key="3">
    <source>
        <dbReference type="ARBA" id="ARBA00022448"/>
    </source>
</evidence>
<evidence type="ECO:0000313" key="8">
    <source>
        <dbReference type="EMBL" id="CEN28233.1"/>
    </source>
</evidence>
<dbReference type="PANTHER" id="PTHR30532:SF28">
    <property type="entry name" value="PETROBACTIN-BINDING PROTEIN YCLQ"/>
    <property type="match status" value="1"/>
</dbReference>
<dbReference type="PROSITE" id="PS50983">
    <property type="entry name" value="FE_B12_PBP"/>
    <property type="match status" value="1"/>
</dbReference>
<protein>
    <submittedName>
        <fullName evidence="8">Iron-compound-binding protein YclQ</fullName>
    </submittedName>
</protein>
<evidence type="ECO:0000256" key="5">
    <source>
        <dbReference type="SAM" id="Coils"/>
    </source>
</evidence>
<dbReference type="InterPro" id="IPR051313">
    <property type="entry name" value="Bact_iron-sidero_bind"/>
</dbReference>
<organism evidence="8 9">
    <name type="scientific">Pseudolactococcus piscium MKFS47</name>
    <dbReference type="NCBI Taxonomy" id="297352"/>
    <lineage>
        <taxon>Bacteria</taxon>
        <taxon>Bacillati</taxon>
        <taxon>Bacillota</taxon>
        <taxon>Bacilli</taxon>
        <taxon>Lactobacillales</taxon>
        <taxon>Streptococcaceae</taxon>
        <taxon>Pseudolactococcus</taxon>
    </lineage>
</organism>
<dbReference type="GO" id="GO:0030288">
    <property type="term" value="C:outer membrane-bounded periplasmic space"/>
    <property type="evidence" value="ECO:0007669"/>
    <property type="project" value="TreeGrafter"/>
</dbReference>
<comment type="similarity">
    <text evidence="2">Belongs to the bacterial solute-binding protein 8 family.</text>
</comment>
<dbReference type="InterPro" id="IPR002491">
    <property type="entry name" value="ABC_transptr_periplasmic_BD"/>
</dbReference>
<evidence type="ECO:0000256" key="2">
    <source>
        <dbReference type="ARBA" id="ARBA00008814"/>
    </source>
</evidence>
<gene>
    <name evidence="8" type="primary">yclQ</name>
    <name evidence="8" type="ORF">LACPI_1033</name>
</gene>
<evidence type="ECO:0000313" key="9">
    <source>
        <dbReference type="Proteomes" id="UP000033166"/>
    </source>
</evidence>
<dbReference type="SUPFAM" id="SSF53807">
    <property type="entry name" value="Helical backbone' metal receptor"/>
    <property type="match status" value="1"/>
</dbReference>
<keyword evidence="3" id="KW-0813">Transport</keyword>
<dbReference type="AlphaFoldDB" id="A0A0D6DWB1"/>
<dbReference type="Pfam" id="PF01497">
    <property type="entry name" value="Peripla_BP_2"/>
    <property type="match status" value="1"/>
</dbReference>
<sequence>MKLSKLITVFTGTLLLGTLLVACGTKKEATTDSAKETTTTKSLPKKIEVTDSKGKKITVPTRPSKVVVFDNGSLDTIEALGESKSVAAVAVKNLPTYLTQFKTVASAGGLKEPDLEKINSLQPDFIIISARQESFKADLEKIAPVLDLAVDTTKVWESTKANIMTIASIYGKTDEATKQVDKLEKNITTLKAKAAKSKLATLTVISNEGQLAAFGEKSRYAIVNDTFGFKNVDNTIKASTHGQQISFEYVLEKNPDIIFVVDRTKAIGGDSKETTVTNNELVKKTTAGKTNKVIELDPTLWYLSGGGIKSTQLMIDGVEKAFK</sequence>
<dbReference type="Proteomes" id="UP000033166">
    <property type="component" value="Chromosome I"/>
</dbReference>
<keyword evidence="5" id="KW-0175">Coiled coil</keyword>
<dbReference type="HOGENOM" id="CLU_038034_3_1_9"/>
<dbReference type="Gene3D" id="3.40.50.1980">
    <property type="entry name" value="Nitrogenase molybdenum iron protein domain"/>
    <property type="match status" value="2"/>
</dbReference>
<feature type="chain" id="PRO_5039330183" evidence="6">
    <location>
        <begin position="22"/>
        <end position="323"/>
    </location>
</feature>
<accession>A0A0D6DWB1</accession>
<dbReference type="PROSITE" id="PS51257">
    <property type="entry name" value="PROKAR_LIPOPROTEIN"/>
    <property type="match status" value="1"/>
</dbReference>
<dbReference type="EMBL" id="LN774769">
    <property type="protein sequence ID" value="CEN28233.1"/>
    <property type="molecule type" value="Genomic_DNA"/>
</dbReference>
<feature type="coiled-coil region" evidence="5">
    <location>
        <begin position="173"/>
        <end position="200"/>
    </location>
</feature>
<dbReference type="InterPro" id="IPR033870">
    <property type="entry name" value="FatB"/>
</dbReference>
<evidence type="ECO:0000256" key="4">
    <source>
        <dbReference type="ARBA" id="ARBA00022729"/>
    </source>
</evidence>
<reference evidence="9" key="1">
    <citation type="submission" date="2015-01" db="EMBL/GenBank/DDBJ databases">
        <authorList>
            <person name="Andreevskaya M."/>
        </authorList>
    </citation>
    <scope>NUCLEOTIDE SEQUENCE [LARGE SCALE GENOMIC DNA]</scope>
    <source>
        <strain evidence="9">MKFS47</strain>
    </source>
</reference>
<dbReference type="STRING" id="1364.LP2241_30018"/>
<dbReference type="PANTHER" id="PTHR30532">
    <property type="entry name" value="IRON III DICITRATE-BINDING PERIPLASMIC PROTEIN"/>
    <property type="match status" value="1"/>
</dbReference>
<comment type="subcellular location">
    <subcellularLocation>
        <location evidence="1">Cell envelope</location>
    </subcellularLocation>
</comment>
<keyword evidence="4 6" id="KW-0732">Signal</keyword>
<dbReference type="GO" id="GO:1901678">
    <property type="term" value="P:iron coordination entity transport"/>
    <property type="evidence" value="ECO:0007669"/>
    <property type="project" value="UniProtKB-ARBA"/>
</dbReference>
<name>A0A0D6DWB1_9LACT</name>
<dbReference type="CDD" id="cd01140">
    <property type="entry name" value="FatB"/>
    <property type="match status" value="1"/>
</dbReference>
<dbReference type="KEGG" id="lpk:LACPI_1033"/>
<feature type="domain" description="Fe/B12 periplasmic-binding" evidence="7">
    <location>
        <begin position="65"/>
        <end position="323"/>
    </location>
</feature>
<dbReference type="RefSeq" id="WP_047915400.1">
    <property type="nucleotide sequence ID" value="NZ_LN774769.1"/>
</dbReference>
<feature type="signal peptide" evidence="6">
    <location>
        <begin position="1"/>
        <end position="21"/>
    </location>
</feature>